<feature type="transmembrane region" description="Helical" evidence="5">
    <location>
        <begin position="248"/>
        <end position="267"/>
    </location>
</feature>
<dbReference type="InterPro" id="IPR051533">
    <property type="entry name" value="WaaL-like"/>
</dbReference>
<gene>
    <name evidence="7" type="ORF">H8L67_09585</name>
</gene>
<evidence type="ECO:0000313" key="8">
    <source>
        <dbReference type="Proteomes" id="UP000824755"/>
    </source>
</evidence>
<keyword evidence="7" id="KW-0436">Ligase</keyword>
<dbReference type="Proteomes" id="UP000824755">
    <property type="component" value="Chromosome"/>
</dbReference>
<reference evidence="7 8" key="1">
    <citation type="submission" date="2021-08" db="EMBL/GenBank/DDBJ databases">
        <title>Lysobacter sp. strain CJ11 Genome sequencing and assembly.</title>
        <authorList>
            <person name="Kim I."/>
        </authorList>
    </citation>
    <scope>NUCLEOTIDE SEQUENCE [LARGE SCALE GENOMIC DNA]</scope>
    <source>
        <strain evidence="7 8">CJ11</strain>
    </source>
</reference>
<evidence type="ECO:0000256" key="3">
    <source>
        <dbReference type="ARBA" id="ARBA00022989"/>
    </source>
</evidence>
<evidence type="ECO:0000259" key="6">
    <source>
        <dbReference type="Pfam" id="PF04932"/>
    </source>
</evidence>
<feature type="transmembrane region" description="Helical" evidence="5">
    <location>
        <begin position="413"/>
        <end position="431"/>
    </location>
</feature>
<organism evidence="7 8">
    <name type="scientific">Lysobacter soyae</name>
    <dbReference type="NCBI Taxonomy" id="2764185"/>
    <lineage>
        <taxon>Bacteria</taxon>
        <taxon>Pseudomonadati</taxon>
        <taxon>Pseudomonadota</taxon>
        <taxon>Gammaproteobacteria</taxon>
        <taxon>Lysobacterales</taxon>
        <taxon>Lysobacteraceae</taxon>
        <taxon>Lysobacter</taxon>
    </lineage>
</organism>
<comment type="subcellular location">
    <subcellularLocation>
        <location evidence="1">Membrane</location>
        <topology evidence="1">Multi-pass membrane protein</topology>
    </subcellularLocation>
</comment>
<dbReference type="EMBL" id="CP080544">
    <property type="protein sequence ID" value="QYR52809.1"/>
    <property type="molecule type" value="Genomic_DNA"/>
</dbReference>
<feature type="transmembrane region" description="Helical" evidence="5">
    <location>
        <begin position="60"/>
        <end position="78"/>
    </location>
</feature>
<sequence>MTTSNTQTDLQSTGWRWAPWWVLAYVALLPAPGVAEAVLTLGALFTIFRLSLVRFRGGSQLLSAPAWALTTTLFFAYWTPQLIASVDASDHVHALKRTFAGLRYLPFLWLAAIAVADKRLRTTTFTGIGILVIVWSVDALIQALLGESPGYRALNALKVLIEHKPMCTDAEIAAADRIGGVLGPCNLKLGIVLASLSPFALHLAHQRARVPGWFLTAALLGIAILLAGSRASWITFGLVLLLSGWRILGWKGLTATFALGVLALFVLSQTVPQVAQRIERTRSAVTLSEEGVDHALAGRARIWGAAECMIESHPVNGVGPRDFRKAFPACDPEPGVKPAWGQGPALHAHQWVLEVLSETGVIGLLLWLSGIALAWRAWRFAQADAREHACPAMWAVVVTFFPLNTHLAFYSAFWGGIALLLVALYAGSLLAKDELAE</sequence>
<evidence type="ECO:0000256" key="1">
    <source>
        <dbReference type="ARBA" id="ARBA00004141"/>
    </source>
</evidence>
<dbReference type="InterPro" id="IPR007016">
    <property type="entry name" value="O-antigen_ligase-rel_domated"/>
</dbReference>
<name>A0ABX8WQB9_9GAMM</name>
<keyword evidence="3 5" id="KW-1133">Transmembrane helix</keyword>
<dbReference type="Pfam" id="PF04932">
    <property type="entry name" value="Wzy_C"/>
    <property type="match status" value="1"/>
</dbReference>
<dbReference type="PANTHER" id="PTHR37422:SF21">
    <property type="entry name" value="EXOQ-LIKE PROTEIN"/>
    <property type="match status" value="1"/>
</dbReference>
<keyword evidence="4 5" id="KW-0472">Membrane</keyword>
<proteinExistence type="predicted"/>
<feature type="transmembrane region" description="Helical" evidence="5">
    <location>
        <begin position="20"/>
        <end position="48"/>
    </location>
</feature>
<evidence type="ECO:0000256" key="5">
    <source>
        <dbReference type="SAM" id="Phobius"/>
    </source>
</evidence>
<evidence type="ECO:0000256" key="4">
    <source>
        <dbReference type="ARBA" id="ARBA00023136"/>
    </source>
</evidence>
<evidence type="ECO:0000313" key="7">
    <source>
        <dbReference type="EMBL" id="QYR52809.1"/>
    </source>
</evidence>
<keyword evidence="8" id="KW-1185">Reference proteome</keyword>
<accession>A0ABX8WQB9</accession>
<feature type="domain" description="O-antigen ligase-related" evidence="6">
    <location>
        <begin position="216"/>
        <end position="368"/>
    </location>
</feature>
<feature type="transmembrane region" description="Helical" evidence="5">
    <location>
        <begin position="123"/>
        <end position="145"/>
    </location>
</feature>
<dbReference type="RefSeq" id="WP_220379624.1">
    <property type="nucleotide sequence ID" value="NZ_CP080544.1"/>
</dbReference>
<dbReference type="PANTHER" id="PTHR37422">
    <property type="entry name" value="TEICHURONIC ACID BIOSYNTHESIS PROTEIN TUAE"/>
    <property type="match status" value="1"/>
</dbReference>
<dbReference type="GO" id="GO:0016874">
    <property type="term" value="F:ligase activity"/>
    <property type="evidence" value="ECO:0007669"/>
    <property type="project" value="UniProtKB-KW"/>
</dbReference>
<evidence type="ECO:0000256" key="2">
    <source>
        <dbReference type="ARBA" id="ARBA00022692"/>
    </source>
</evidence>
<keyword evidence="2 5" id="KW-0812">Transmembrane</keyword>
<feature type="transmembrane region" description="Helical" evidence="5">
    <location>
        <begin position="98"/>
        <end position="116"/>
    </location>
</feature>
<feature type="transmembrane region" description="Helical" evidence="5">
    <location>
        <begin position="213"/>
        <end position="241"/>
    </location>
</feature>
<protein>
    <submittedName>
        <fullName evidence="7">O-antigen ligase family protein</fullName>
    </submittedName>
</protein>